<reference evidence="3 4" key="1">
    <citation type="submission" date="2019-07" db="EMBL/GenBank/DDBJ databases">
        <title>New species of Amycolatopsis and Streptomyces.</title>
        <authorList>
            <person name="Duangmal K."/>
            <person name="Teo W.F.A."/>
            <person name="Lipun K."/>
        </authorList>
    </citation>
    <scope>NUCLEOTIDE SEQUENCE [LARGE SCALE GENOMIC DNA]</scope>
    <source>
        <strain evidence="3 4">JCM 30562</strain>
    </source>
</reference>
<name>A0A558ADJ8_9PSEU</name>
<proteinExistence type="predicted"/>
<feature type="domain" description="DUF8129" evidence="2">
    <location>
        <begin position="10"/>
        <end position="59"/>
    </location>
</feature>
<organism evidence="3 4">
    <name type="scientific">Amycolatopsis acidiphila</name>
    <dbReference type="NCBI Taxonomy" id="715473"/>
    <lineage>
        <taxon>Bacteria</taxon>
        <taxon>Bacillati</taxon>
        <taxon>Actinomycetota</taxon>
        <taxon>Actinomycetes</taxon>
        <taxon>Pseudonocardiales</taxon>
        <taxon>Pseudonocardiaceae</taxon>
        <taxon>Amycolatopsis</taxon>
    </lineage>
</organism>
<protein>
    <recommendedName>
        <fullName evidence="2">DUF8129 domain-containing protein</fullName>
    </recommendedName>
</protein>
<dbReference type="InterPro" id="IPR058442">
    <property type="entry name" value="DUF8129"/>
</dbReference>
<sequence length="110" mass="11866">MANQEFPLPDYDQIPLGSLRHRIRSLDESQLRTVVEYECAHGNRVGVLEVLRARMAELESGAQPSPGDNDVLPEVTSTPGGSPVREETAAEGGTPLRHGVPGQTPSRGRP</sequence>
<keyword evidence="4" id="KW-1185">Reference proteome</keyword>
<comment type="caution">
    <text evidence="3">The sequence shown here is derived from an EMBL/GenBank/DDBJ whole genome shotgun (WGS) entry which is preliminary data.</text>
</comment>
<dbReference type="AlphaFoldDB" id="A0A558ADJ8"/>
<dbReference type="OrthoDB" id="5187212at2"/>
<dbReference type="Proteomes" id="UP000318578">
    <property type="component" value="Unassembled WGS sequence"/>
</dbReference>
<gene>
    <name evidence="3" type="ORF">FNH06_14025</name>
</gene>
<evidence type="ECO:0000256" key="1">
    <source>
        <dbReference type="SAM" id="MobiDB-lite"/>
    </source>
</evidence>
<accession>A0A558ADJ8</accession>
<dbReference type="EMBL" id="VJZA01000019">
    <property type="protein sequence ID" value="TVT22293.1"/>
    <property type="molecule type" value="Genomic_DNA"/>
</dbReference>
<dbReference type="Pfam" id="PF26450">
    <property type="entry name" value="DUF8129"/>
    <property type="match status" value="1"/>
</dbReference>
<feature type="region of interest" description="Disordered" evidence="1">
    <location>
        <begin position="59"/>
        <end position="110"/>
    </location>
</feature>
<evidence type="ECO:0000313" key="3">
    <source>
        <dbReference type="EMBL" id="TVT22293.1"/>
    </source>
</evidence>
<evidence type="ECO:0000313" key="4">
    <source>
        <dbReference type="Proteomes" id="UP000318578"/>
    </source>
</evidence>
<evidence type="ECO:0000259" key="2">
    <source>
        <dbReference type="Pfam" id="PF26450"/>
    </source>
</evidence>